<evidence type="ECO:0000256" key="2">
    <source>
        <dbReference type="SAM" id="Phobius"/>
    </source>
</evidence>
<dbReference type="RefSeq" id="WP_032630431.1">
    <property type="nucleotide sequence ID" value="NZ_JPQU01000056.1"/>
</dbReference>
<protein>
    <submittedName>
        <fullName evidence="3">Lipopolysaccharide biosynthesis protein</fullName>
    </submittedName>
</protein>
<evidence type="ECO:0000256" key="1">
    <source>
        <dbReference type="SAM" id="Coils"/>
    </source>
</evidence>
<dbReference type="PANTHER" id="PTHR32309">
    <property type="entry name" value="TYROSINE-PROTEIN KINASE"/>
    <property type="match status" value="1"/>
</dbReference>
<dbReference type="PANTHER" id="PTHR32309:SF13">
    <property type="entry name" value="FERRIC ENTEROBACTIN TRANSPORT PROTEIN FEPE"/>
    <property type="match status" value="1"/>
</dbReference>
<organism evidence="3 4">
    <name type="scientific">Pseudomonas syringae</name>
    <dbReference type="NCBI Taxonomy" id="317"/>
    <lineage>
        <taxon>Bacteria</taxon>
        <taxon>Pseudomonadati</taxon>
        <taxon>Pseudomonadota</taxon>
        <taxon>Gammaproteobacteria</taxon>
        <taxon>Pseudomonadales</taxon>
        <taxon>Pseudomonadaceae</taxon>
        <taxon>Pseudomonas</taxon>
    </lineage>
</organism>
<feature type="transmembrane region" description="Helical" evidence="2">
    <location>
        <begin position="21"/>
        <end position="39"/>
    </location>
</feature>
<name>A0A085VDS4_PSESX</name>
<keyword evidence="2" id="KW-0472">Membrane</keyword>
<comment type="caution">
    <text evidence="3">The sequence shown here is derived from an EMBL/GenBank/DDBJ whole genome shotgun (WGS) entry which is preliminary data.</text>
</comment>
<dbReference type="Proteomes" id="UP000028631">
    <property type="component" value="Unassembled WGS sequence"/>
</dbReference>
<dbReference type="PATRIC" id="fig|317.175.peg.4114"/>
<proteinExistence type="predicted"/>
<dbReference type="EMBL" id="JPQU01000056">
    <property type="protein sequence ID" value="KFE53587.1"/>
    <property type="molecule type" value="Genomic_DNA"/>
</dbReference>
<feature type="transmembrane region" description="Helical" evidence="2">
    <location>
        <begin position="460"/>
        <end position="484"/>
    </location>
</feature>
<dbReference type="InterPro" id="IPR027417">
    <property type="entry name" value="P-loop_NTPase"/>
</dbReference>
<dbReference type="Gene3D" id="3.40.50.300">
    <property type="entry name" value="P-loop containing nucleotide triphosphate hydrolases"/>
    <property type="match status" value="2"/>
</dbReference>
<accession>A0A085VDS4</accession>
<dbReference type="OrthoDB" id="6032174at2"/>
<keyword evidence="4" id="KW-1185">Reference proteome</keyword>
<evidence type="ECO:0000313" key="3">
    <source>
        <dbReference type="EMBL" id="KFE53587.1"/>
    </source>
</evidence>
<sequence>MINIRSLRDLLRLFFIFKREVKITVLLTFIVIVLGAFLLPNRYESTALLLVKPGRDSSTVPIEFADRQAIVIPSAQRDPILDEERMLTGRPIMRIVAEKYLAELSNRPVEQGFLASVKNIVRDTLASVVNVMRGALQLVGLVEKRSPEERLAEDLGKNFKVSHEPGSTVMELTFSWNDPAVARQVLETWIEQYEQERTRVLGRVSLYQFYETEVKATQARILSYKKQIQTYLNQLGAVSIAQRLADTSQGLNDLTTERNNTMRSIASTKAGLDKLLEQLAKQSKTVSAGRELSLNPNRQDLQNRINGKEVERQELLRSFKDSAPPVRALNEEISNLQKLLNKQDETIQRSESITPNPIYNRMQNVLADQQTSYARLLTQLNQQNLQLAQWEKDRQLALNLEPEMSRLQGELDASEKSFALYSSSLEKARIDRELDRSQISNIAIIEQATYNPSRVFPKSLAMLLLAFPLSLGVGLVALYFFYLLDQRIHDGDKIESRFGVPVWTSLQELNATQGTHNTAFSASLHRLYGTLPLRQVAEKGLALGFTSSRAGEGVSFVIDNLTRLLVEHGHVVRSENSGPAAPGEIVLIDASNIFTNEDAFAHLREADLILLVVEAEETTVPMLENVLSTLQTAFKKVDGIIINRRRYKVPARVLDFLKRFQSRG</sequence>
<reference evidence="3 4" key="1">
    <citation type="submission" date="2014-07" db="EMBL/GenBank/DDBJ databases">
        <title>Draft Genome Sequences of Environmental Pseudomonas syringae strains.</title>
        <authorList>
            <person name="Baltrus D.A."/>
            <person name="Berge O."/>
            <person name="Morris C."/>
        </authorList>
    </citation>
    <scope>NUCLEOTIDE SEQUENCE [LARGE SCALE GENOMIC DNA]</scope>
    <source>
        <strain evidence="3 4">GAW0119</strain>
    </source>
</reference>
<dbReference type="GO" id="GO:0005886">
    <property type="term" value="C:plasma membrane"/>
    <property type="evidence" value="ECO:0007669"/>
    <property type="project" value="TreeGrafter"/>
</dbReference>
<keyword evidence="1" id="KW-0175">Coiled coil</keyword>
<evidence type="ECO:0000313" key="4">
    <source>
        <dbReference type="Proteomes" id="UP000028631"/>
    </source>
</evidence>
<keyword evidence="2" id="KW-0812">Transmembrane</keyword>
<dbReference type="InterPro" id="IPR050445">
    <property type="entry name" value="Bact_polysacc_biosynth/exp"/>
</dbReference>
<dbReference type="AlphaFoldDB" id="A0A085VDS4"/>
<gene>
    <name evidence="3" type="ORF">IV01_19735</name>
</gene>
<feature type="coiled-coil region" evidence="1">
    <location>
        <begin position="298"/>
        <end position="346"/>
    </location>
</feature>
<dbReference type="GO" id="GO:0004713">
    <property type="term" value="F:protein tyrosine kinase activity"/>
    <property type="evidence" value="ECO:0007669"/>
    <property type="project" value="TreeGrafter"/>
</dbReference>
<keyword evidence="2" id="KW-1133">Transmembrane helix</keyword>